<dbReference type="AlphaFoldDB" id="A0AAW5EDM1"/>
<dbReference type="RefSeq" id="WP_240381689.1">
    <property type="nucleotide sequence ID" value="NZ_JAJUOL010000517.1"/>
</dbReference>
<sequence length="70" mass="7928">PVVVPNLSLETWQYYTPAYELDQRILVKAAAVRGKWIDQGQSLNIFLSLDKASGGYLNDIYQLAWELGVK</sequence>
<gene>
    <name evidence="3" type="ORF">LZC39_12610</name>
</gene>
<dbReference type="PANTHER" id="PTHR11573:SF6">
    <property type="entry name" value="RIBONUCLEOSIDE-DIPHOSPHATE REDUCTASE LARGE SUBUNIT"/>
    <property type="match status" value="1"/>
</dbReference>
<dbReference type="GO" id="GO:0004748">
    <property type="term" value="F:ribonucleoside-diphosphate reductase activity, thioredoxin disulfide as acceptor"/>
    <property type="evidence" value="ECO:0007669"/>
    <property type="project" value="TreeGrafter"/>
</dbReference>
<reference evidence="3" key="1">
    <citation type="submission" date="2021-12" db="EMBL/GenBank/DDBJ databases">
        <title>Prevalence of phenicol resistance gene fexA in Campylobacter isolated from poultry supply chain.</title>
        <authorList>
            <person name="Tang B."/>
            <person name="Zheng X."/>
            <person name="Lin J."/>
            <person name="Lin R."/>
            <person name="Yang H."/>
            <person name="Shen Z."/>
            <person name="Xia F."/>
        </authorList>
    </citation>
    <scope>NUCLEOTIDE SEQUENCE</scope>
    <source>
        <strain evidence="3">CJHN2011004</strain>
    </source>
</reference>
<comment type="caution">
    <text evidence="3">The sequence shown here is derived from an EMBL/GenBank/DDBJ whole genome shotgun (WGS) entry which is preliminary data.</text>
</comment>
<dbReference type="PANTHER" id="PTHR11573">
    <property type="entry name" value="RIBONUCLEOSIDE-DIPHOSPHATE REDUCTASE LARGE CHAIN"/>
    <property type="match status" value="1"/>
</dbReference>
<dbReference type="Pfam" id="PF02867">
    <property type="entry name" value="Ribonuc_red_lgC"/>
    <property type="match status" value="1"/>
</dbReference>
<feature type="non-terminal residue" evidence="3">
    <location>
        <position position="70"/>
    </location>
</feature>
<evidence type="ECO:0000259" key="2">
    <source>
        <dbReference type="Pfam" id="PF02867"/>
    </source>
</evidence>
<dbReference type="InterPro" id="IPR000788">
    <property type="entry name" value="RNR_lg_C"/>
</dbReference>
<organism evidence="3 4">
    <name type="scientific">Campylobacter jejuni</name>
    <dbReference type="NCBI Taxonomy" id="197"/>
    <lineage>
        <taxon>Bacteria</taxon>
        <taxon>Pseudomonadati</taxon>
        <taxon>Campylobacterota</taxon>
        <taxon>Epsilonproteobacteria</taxon>
        <taxon>Campylobacterales</taxon>
        <taxon>Campylobacteraceae</taxon>
        <taxon>Campylobacter</taxon>
    </lineage>
</organism>
<protein>
    <recommendedName>
        <fullName evidence="2">Ribonucleotide reductase large subunit C-terminal domain-containing protein</fullName>
    </recommendedName>
</protein>
<name>A0AAW5EDM1_CAMJU</name>
<dbReference type="Proteomes" id="UP001199644">
    <property type="component" value="Unassembled WGS sequence"/>
</dbReference>
<accession>A0AAW5EDM1</accession>
<dbReference type="InterPro" id="IPR039718">
    <property type="entry name" value="Rrm1"/>
</dbReference>
<feature type="non-terminal residue" evidence="3">
    <location>
        <position position="1"/>
    </location>
</feature>
<comment type="similarity">
    <text evidence="1">Belongs to the ribonucleoside diphosphate reductase large chain family.</text>
</comment>
<dbReference type="GO" id="GO:0005524">
    <property type="term" value="F:ATP binding"/>
    <property type="evidence" value="ECO:0007669"/>
    <property type="project" value="TreeGrafter"/>
</dbReference>
<dbReference type="GO" id="GO:0005971">
    <property type="term" value="C:ribonucleoside-diphosphate reductase complex"/>
    <property type="evidence" value="ECO:0007669"/>
    <property type="project" value="TreeGrafter"/>
</dbReference>
<dbReference type="SUPFAM" id="SSF51998">
    <property type="entry name" value="PFL-like glycyl radical enzymes"/>
    <property type="match status" value="1"/>
</dbReference>
<feature type="domain" description="Ribonucleotide reductase large subunit C-terminal" evidence="2">
    <location>
        <begin position="4"/>
        <end position="70"/>
    </location>
</feature>
<proteinExistence type="inferred from homology"/>
<dbReference type="GO" id="GO:0009263">
    <property type="term" value="P:deoxyribonucleotide biosynthetic process"/>
    <property type="evidence" value="ECO:0007669"/>
    <property type="project" value="TreeGrafter"/>
</dbReference>
<evidence type="ECO:0000256" key="1">
    <source>
        <dbReference type="ARBA" id="ARBA00010406"/>
    </source>
</evidence>
<dbReference type="Gene3D" id="3.20.70.20">
    <property type="match status" value="1"/>
</dbReference>
<dbReference type="EMBL" id="JAJUOL010000517">
    <property type="protein sequence ID" value="MCH3852931.1"/>
    <property type="molecule type" value="Genomic_DNA"/>
</dbReference>
<evidence type="ECO:0000313" key="3">
    <source>
        <dbReference type="EMBL" id="MCH3852931.1"/>
    </source>
</evidence>
<evidence type="ECO:0000313" key="4">
    <source>
        <dbReference type="Proteomes" id="UP001199644"/>
    </source>
</evidence>